<dbReference type="RefSeq" id="WP_066924397.1">
    <property type="nucleotide sequence ID" value="NZ_BPQO01000006.1"/>
</dbReference>
<sequence>MSKWWIGGAPYTCENARFMTNLNKGHPHGPGQARGSVFPVPLVHSGYSLWLEHITDKKEGTEAFWLMWYDQRGAPTIPASGAMWPDQLREMIAQLSAFVDPK</sequence>
<reference evidence="1" key="2">
    <citation type="submission" date="2021-08" db="EMBL/GenBank/DDBJ databases">
        <authorList>
            <person name="Tani A."/>
            <person name="Ola A."/>
            <person name="Ogura Y."/>
            <person name="Katsura K."/>
            <person name="Hayashi T."/>
        </authorList>
    </citation>
    <scope>NUCLEOTIDE SEQUENCE</scope>
    <source>
        <strain evidence="1">DSM 16372</strain>
    </source>
</reference>
<organism evidence="1 2">
    <name type="scientific">Methylobacterium hispanicum</name>
    <dbReference type="NCBI Taxonomy" id="270350"/>
    <lineage>
        <taxon>Bacteria</taxon>
        <taxon>Pseudomonadati</taxon>
        <taxon>Pseudomonadota</taxon>
        <taxon>Alphaproteobacteria</taxon>
        <taxon>Hyphomicrobiales</taxon>
        <taxon>Methylobacteriaceae</taxon>
        <taxon>Methylobacterium</taxon>
    </lineage>
</organism>
<gene>
    <name evidence="1" type="ORF">BHAOGJBA_1738</name>
</gene>
<dbReference type="Proteomes" id="UP001055247">
    <property type="component" value="Unassembled WGS sequence"/>
</dbReference>
<dbReference type="AlphaFoldDB" id="A0AAV4ZJL9"/>
<dbReference type="EMBL" id="BPQO01000006">
    <property type="protein sequence ID" value="GJD88225.1"/>
    <property type="molecule type" value="Genomic_DNA"/>
</dbReference>
<proteinExistence type="predicted"/>
<keyword evidence="2" id="KW-1185">Reference proteome</keyword>
<name>A0AAV4ZJL9_9HYPH</name>
<comment type="caution">
    <text evidence="1">The sequence shown here is derived from an EMBL/GenBank/DDBJ whole genome shotgun (WGS) entry which is preliminary data.</text>
</comment>
<evidence type="ECO:0000313" key="2">
    <source>
        <dbReference type="Proteomes" id="UP001055247"/>
    </source>
</evidence>
<accession>A0AAV4ZJL9</accession>
<evidence type="ECO:0000313" key="1">
    <source>
        <dbReference type="EMBL" id="GJD88225.1"/>
    </source>
</evidence>
<protein>
    <submittedName>
        <fullName evidence="1">Uncharacterized protein</fullName>
    </submittedName>
</protein>
<reference evidence="1" key="1">
    <citation type="journal article" date="2016" name="Front. Microbiol.">
        <title>Genome Sequence of the Piezophilic, Mesophilic Sulfate-Reducing Bacterium Desulfovibrio indicus J2T.</title>
        <authorList>
            <person name="Cao J."/>
            <person name="Maignien L."/>
            <person name="Shao Z."/>
            <person name="Alain K."/>
            <person name="Jebbar M."/>
        </authorList>
    </citation>
    <scope>NUCLEOTIDE SEQUENCE</scope>
    <source>
        <strain evidence="1">DSM 16372</strain>
    </source>
</reference>